<reference evidence="2" key="2">
    <citation type="submission" date="2023-04" db="EMBL/GenBank/DDBJ databases">
        <authorList>
            <person name="Beletskiy A.V."/>
            <person name="Mardanov A.V."/>
            <person name="Ravin N.V."/>
        </authorList>
    </citation>
    <scope>NUCLEOTIDE SEQUENCE</scope>
    <source>
        <strain evidence="2">GKL-01</strain>
    </source>
</reference>
<gene>
    <name evidence="2" type="ORF">QJT80_03830</name>
</gene>
<feature type="transmembrane region" description="Helical" evidence="1">
    <location>
        <begin position="105"/>
        <end position="138"/>
    </location>
</feature>
<proteinExistence type="predicted"/>
<accession>A0AA95KKY2</accession>
<keyword evidence="1" id="KW-0812">Transmembrane</keyword>
<sequence>MNNNYTVGPYIDAPVKNDKQTLKIFNYQTFPDKHWQYAVFTNPAIAPVDGSAVKFIGDSDYLGRWLSFYEPDEALLPHATYVTDLFNHKTYLEQTIRSLLAPRFAALSLVVVSIIILMARGHILATLIPSLISTWYWYYTQPAIKLAQESLAQHIQHMLEVREHYQRLQSALVDLPMSVSPAVLSTHLERATQSLLQKTLLHLSSATQNTANQYEYRVFGQQTWAYTQLGFSRNALSKALVSPDKQALAALLMLNGKQANIARLTCINLWILTPHGLLLGQGFYDVVTLKFIDIQIELLSYQTIQQCQQKEQVLPEIDELKSFINESVYQRYFMQALPVLSIKTREGKRLNYAGLLNTEYQPLTAFYKSDLKQLVRLLNERTLAIESKRAAAFA</sequence>
<evidence type="ECO:0000256" key="1">
    <source>
        <dbReference type="SAM" id="Phobius"/>
    </source>
</evidence>
<dbReference type="EMBL" id="CP124755">
    <property type="protein sequence ID" value="WGZ91607.1"/>
    <property type="molecule type" value="Genomic_DNA"/>
</dbReference>
<organism evidence="2">
    <name type="scientific">Candidatus Thiocaldithrix dubininis</name>
    <dbReference type="NCBI Taxonomy" id="3080823"/>
    <lineage>
        <taxon>Bacteria</taxon>
        <taxon>Pseudomonadati</taxon>
        <taxon>Pseudomonadota</taxon>
        <taxon>Gammaproteobacteria</taxon>
        <taxon>Thiotrichales</taxon>
        <taxon>Thiotrichaceae</taxon>
        <taxon>Candidatus Thiocaldithrix</taxon>
    </lineage>
</organism>
<protein>
    <submittedName>
        <fullName evidence="2">Uncharacterized protein</fullName>
    </submittedName>
</protein>
<dbReference type="KEGG" id="tdu:QJT80_03830"/>
<keyword evidence="1" id="KW-1133">Transmembrane helix</keyword>
<keyword evidence="1" id="KW-0472">Membrane</keyword>
<dbReference type="AlphaFoldDB" id="A0AA95KKY2"/>
<evidence type="ECO:0000313" key="2">
    <source>
        <dbReference type="EMBL" id="WGZ91607.1"/>
    </source>
</evidence>
<dbReference type="Proteomes" id="UP001300672">
    <property type="component" value="Chromosome"/>
</dbReference>
<name>A0AA95KKY2_9GAMM</name>
<reference evidence="2" key="1">
    <citation type="journal article" date="2023" name="Int. J. Mol. Sci.">
        <title>Metagenomics Revealed a New Genus 'Candidatus Thiocaldithrix dubininis' gen. nov., sp. nov. and a New Species 'Candidatus Thiothrix putei' sp. nov. in the Family Thiotrichaceae, Some Members of Which Have Traits of Both Na+- and H+-Motive Energetics.</title>
        <authorList>
            <person name="Ravin N.V."/>
            <person name="Muntyan M.S."/>
            <person name="Smolyakov D.D."/>
            <person name="Rudenko T.S."/>
            <person name="Beletsky A.V."/>
            <person name="Mardanov A.V."/>
            <person name="Grabovich M.Y."/>
        </authorList>
    </citation>
    <scope>NUCLEOTIDE SEQUENCE</scope>
    <source>
        <strain evidence="2">GKL-01</strain>
    </source>
</reference>